<dbReference type="GO" id="GO:0016787">
    <property type="term" value="F:hydrolase activity"/>
    <property type="evidence" value="ECO:0007669"/>
    <property type="project" value="UniProtKB-KW"/>
</dbReference>
<dbReference type="InterPro" id="IPR051532">
    <property type="entry name" value="Ester_Hydrolysis_Enzymes"/>
</dbReference>
<dbReference type="InterPro" id="IPR013830">
    <property type="entry name" value="SGNH_hydro"/>
</dbReference>
<dbReference type="Pfam" id="PF13472">
    <property type="entry name" value="Lipase_GDSL_2"/>
    <property type="match status" value="1"/>
</dbReference>
<dbReference type="Gene3D" id="3.40.50.1110">
    <property type="entry name" value="SGNH hydrolase"/>
    <property type="match status" value="1"/>
</dbReference>
<evidence type="ECO:0000256" key="1">
    <source>
        <dbReference type="SAM" id="MobiDB-lite"/>
    </source>
</evidence>
<accession>A0ABR9SQF4</accession>
<dbReference type="PANTHER" id="PTHR30383">
    <property type="entry name" value="THIOESTERASE 1/PROTEASE 1/LYSOPHOSPHOLIPASE L1"/>
    <property type="match status" value="1"/>
</dbReference>
<evidence type="ECO:0000313" key="3">
    <source>
        <dbReference type="EMBL" id="MBE8590814.1"/>
    </source>
</evidence>
<sequence length="779" mass="83176">MRFNTGNPVEPDGSSDPRDLYDTAGIVDLLVTGEEDSTKDRLGRDRKSWKGIENDFQQAQTQRGEEFALSQSEREAEFVEAQNDKNDRFQQLMDNSQYEPMGNYAAGIEITSRNQIIWKDGEYYRIAASASIPYTTTGNWATDAPKFVTVGDAALRQDLAAVDGSSKVTYQGLGGVARSLKSKLDDEIGPLDFASGLGPTDNYTAVFSAFEALHQGLLVDLSGRTFIVDAVPSKNGYKNGFFKIGGFTKPAMISNSFAAQPHHSHLFGGQLAALFQGLSNPLEQMTGIVFLGDSQIWGSGNGTEQATTNPRDGTLSDARDYFGTSSFVNIIKRYVGKTFARDAAPALSNHPTAPTGQSIATYTATNVLFPSDGDFTLVQAAGASISTAVVATPVPITYAQRTMTNANVAVETGHTLSFNFTGTSFKLGFGCTEATATYYELVVGGVSQGLFSTHAGVDGFIDITNNNYRTHTFGYVRNALVEIKTRRNGEAGTRILRLESITIDKVIRITNNGINGASSISYRASNLVGAPADGLAVLPDDNHVIIKIGTNDRISATSRPKGSNAFKANYNLFIDAVKAISPTANIVLCCSNPATEDPATYSFTMQEVRSVTYQTAKARSIDMVDGYAAFQSLTLVPGFSADGLHLNQAGYELEARNFINSLEASSFSSAVDLTGRVADLEARPRGIGDGQTWQDVTASRAAGTTYTNSTGRSITLSVYNTPSASGSFSLTVAGIVIGIFQTNNTTPGASGQLFGVVPPGATYLVAVSGMTIGRWSELR</sequence>
<dbReference type="Proteomes" id="UP000613075">
    <property type="component" value="Unassembled WGS sequence"/>
</dbReference>
<comment type="caution">
    <text evidence="3">The sequence shown here is derived from an EMBL/GenBank/DDBJ whole genome shotgun (WGS) entry which is preliminary data.</text>
</comment>
<proteinExistence type="predicted"/>
<reference evidence="3 4" key="1">
    <citation type="submission" date="2020-10" db="EMBL/GenBank/DDBJ databases">
        <title>The draft genomes of Cyclamen pathogen Pseudomonas sp.</title>
        <authorList>
            <person name="Fujikawa T."/>
            <person name="Sawada H."/>
        </authorList>
    </citation>
    <scope>NUCLEOTIDE SEQUENCE [LARGE SCALE GENOMIC DNA]</scope>
    <source>
        <strain evidence="3 4">MAFF 301449</strain>
    </source>
</reference>
<dbReference type="CDD" id="cd00229">
    <property type="entry name" value="SGNH_hydrolase"/>
    <property type="match status" value="1"/>
</dbReference>
<keyword evidence="4" id="KW-1185">Reference proteome</keyword>
<keyword evidence="3" id="KW-0378">Hydrolase</keyword>
<evidence type="ECO:0000259" key="2">
    <source>
        <dbReference type="Pfam" id="PF13472"/>
    </source>
</evidence>
<feature type="domain" description="SGNH hydrolase-type esterase" evidence="2">
    <location>
        <begin position="509"/>
        <end position="653"/>
    </location>
</feature>
<organism evidence="3 4">
    <name type="scientific">Pseudomonas cyclaminis</name>
    <dbReference type="NCBI Taxonomy" id="2781239"/>
    <lineage>
        <taxon>Bacteria</taxon>
        <taxon>Pseudomonadati</taxon>
        <taxon>Pseudomonadota</taxon>
        <taxon>Gammaproteobacteria</taxon>
        <taxon>Pseudomonadales</taxon>
        <taxon>Pseudomonadaceae</taxon>
        <taxon>Pseudomonas</taxon>
    </lineage>
</organism>
<dbReference type="SUPFAM" id="SSF52266">
    <property type="entry name" value="SGNH hydrolase"/>
    <property type="match status" value="1"/>
</dbReference>
<name>A0ABR9SQF4_9PSED</name>
<protein>
    <submittedName>
        <fullName evidence="3">SGNH/GDSL hydrolase family protein</fullName>
    </submittedName>
</protein>
<dbReference type="InterPro" id="IPR036514">
    <property type="entry name" value="SGNH_hydro_sf"/>
</dbReference>
<dbReference type="EMBL" id="JADDUM010000044">
    <property type="protein sequence ID" value="MBE8590814.1"/>
    <property type="molecule type" value="Genomic_DNA"/>
</dbReference>
<evidence type="ECO:0000313" key="4">
    <source>
        <dbReference type="Proteomes" id="UP000613075"/>
    </source>
</evidence>
<feature type="region of interest" description="Disordered" evidence="1">
    <location>
        <begin position="1"/>
        <end position="21"/>
    </location>
</feature>
<dbReference type="RefSeq" id="WP_193861762.1">
    <property type="nucleotide sequence ID" value="NZ_JADDUM010000044.1"/>
</dbReference>
<gene>
    <name evidence="3" type="ORF">IQK56_07655</name>
</gene>